<dbReference type="PANTHER" id="PTHR13318:SF190">
    <property type="entry name" value="PARTNER OF PAIRED, ISOFORM B"/>
    <property type="match status" value="1"/>
</dbReference>
<sequence>MKDFSLELIELVAEQFTSARDIANLSAVNNYFYSATTHLLYKHVMINSPRQYIAFKDTNTQLKSFVYRLDFSSYTARGSRWSEEKAKSVISGQELANLIGECNQLKELFVGEEMMHAFVSPQVIRSIFNHHNNLSTIDFTGFCDRNFTTVMADFFKPAIPTKSELLLYDGDDNKEEKQVDCNWSIPSKLENVSFYMCMALSQEHFFIPFFDKLLMNGNQLKRLDLAYTQITSDLFKYMKSQASSLTHLNLQGCHSIRCCSPLIEFIQDCKNLIQLNLNMEFNGIGGSRFCHECIYKILKSSKSVKSLDMGGHINFDDTMISTFTNLTELSITYCKNISLDKLIRFNTPNLFYLNLSRTPLTMDLNYLPRVLNQLSSHFHHLKVIEISPFTPKKYPLSINKIWSLYIHGRRTFYAKHNVNPNLVYSKKLLMLDNQVLSPMVSYWCYSY</sequence>
<dbReference type="EMBL" id="BAABUK010000005">
    <property type="protein sequence ID" value="GAA5809580.1"/>
    <property type="molecule type" value="Genomic_DNA"/>
</dbReference>
<dbReference type="Proteomes" id="UP001473302">
    <property type="component" value="Unassembled WGS sequence"/>
</dbReference>
<dbReference type="InterPro" id="IPR032675">
    <property type="entry name" value="LRR_dom_sf"/>
</dbReference>
<evidence type="ECO:0008006" key="3">
    <source>
        <dbReference type="Google" id="ProtNLM"/>
    </source>
</evidence>
<gene>
    <name evidence="1" type="ORF">MFLAVUS_002991</name>
</gene>
<accession>A0ABP9YRU1</accession>
<name>A0ABP9YRU1_9FUNG</name>
<comment type="caution">
    <text evidence="1">The sequence shown here is derived from an EMBL/GenBank/DDBJ whole genome shotgun (WGS) entry which is preliminary data.</text>
</comment>
<proteinExistence type="predicted"/>
<dbReference type="SUPFAM" id="SSF52047">
    <property type="entry name" value="RNI-like"/>
    <property type="match status" value="1"/>
</dbReference>
<evidence type="ECO:0000313" key="1">
    <source>
        <dbReference type="EMBL" id="GAA5809580.1"/>
    </source>
</evidence>
<reference evidence="1 2" key="1">
    <citation type="submission" date="2024-04" db="EMBL/GenBank/DDBJ databases">
        <title>genome sequences of Mucor flavus KT1a and Helicostylum pulchrum KT1b strains isolated from the surface of a dry-aged beef.</title>
        <authorList>
            <person name="Toyotome T."/>
            <person name="Hosono M."/>
            <person name="Torimaru M."/>
            <person name="Fukuda K."/>
            <person name="Mikami N."/>
        </authorList>
    </citation>
    <scope>NUCLEOTIDE SEQUENCE [LARGE SCALE GENOMIC DNA]</scope>
    <source>
        <strain evidence="1 2">KT1a</strain>
    </source>
</reference>
<keyword evidence="2" id="KW-1185">Reference proteome</keyword>
<evidence type="ECO:0000313" key="2">
    <source>
        <dbReference type="Proteomes" id="UP001473302"/>
    </source>
</evidence>
<protein>
    <recommendedName>
        <fullName evidence="3">F-box domain-containing protein</fullName>
    </recommendedName>
</protein>
<dbReference type="PANTHER" id="PTHR13318">
    <property type="entry name" value="PARTNER OF PAIRED, ISOFORM B-RELATED"/>
    <property type="match status" value="1"/>
</dbReference>
<organism evidence="1 2">
    <name type="scientific">Mucor flavus</name>
    <dbReference type="NCBI Taxonomy" id="439312"/>
    <lineage>
        <taxon>Eukaryota</taxon>
        <taxon>Fungi</taxon>
        <taxon>Fungi incertae sedis</taxon>
        <taxon>Mucoromycota</taxon>
        <taxon>Mucoromycotina</taxon>
        <taxon>Mucoromycetes</taxon>
        <taxon>Mucorales</taxon>
        <taxon>Mucorineae</taxon>
        <taxon>Mucoraceae</taxon>
        <taxon>Mucor</taxon>
    </lineage>
</organism>
<dbReference type="Gene3D" id="3.80.10.10">
    <property type="entry name" value="Ribonuclease Inhibitor"/>
    <property type="match status" value="2"/>
</dbReference>